<evidence type="ECO:0000313" key="2">
    <source>
        <dbReference type="EMBL" id="KAG2641393.1"/>
    </source>
</evidence>
<keyword evidence="3" id="KW-1185">Reference proteome</keyword>
<feature type="region of interest" description="Disordered" evidence="1">
    <location>
        <begin position="81"/>
        <end position="105"/>
    </location>
</feature>
<name>A0A8T0W9T3_PANVG</name>
<proteinExistence type="predicted"/>
<evidence type="ECO:0000256" key="1">
    <source>
        <dbReference type="SAM" id="MobiDB-lite"/>
    </source>
</evidence>
<dbReference type="EMBL" id="CM029039">
    <property type="protein sequence ID" value="KAG2641393.1"/>
    <property type="molecule type" value="Genomic_DNA"/>
</dbReference>
<comment type="caution">
    <text evidence="2">The sequence shown here is derived from an EMBL/GenBank/DDBJ whole genome shotgun (WGS) entry which is preliminary data.</text>
</comment>
<dbReference type="Proteomes" id="UP000823388">
    <property type="component" value="Chromosome 2K"/>
</dbReference>
<sequence length="120" mass="12933">MGAAGLPALLYPNPPLFFLSAALRSAPMGAAGLPALGWAKQFGHSADIKIFGSDMAVHGTHKAFSFRCFAANGRAFGADSTNKRKIKSKRRPKDVAVEPSKVISGNPKNMDQWNYIEGKW</sequence>
<reference evidence="2" key="1">
    <citation type="submission" date="2020-05" db="EMBL/GenBank/DDBJ databases">
        <title>WGS assembly of Panicum virgatum.</title>
        <authorList>
            <person name="Lovell J.T."/>
            <person name="Jenkins J."/>
            <person name="Shu S."/>
            <person name="Juenger T.E."/>
            <person name="Schmutz J."/>
        </authorList>
    </citation>
    <scope>NUCLEOTIDE SEQUENCE</scope>
    <source>
        <strain evidence="2">AP13</strain>
    </source>
</reference>
<organism evidence="2 3">
    <name type="scientific">Panicum virgatum</name>
    <name type="common">Blackwell switchgrass</name>
    <dbReference type="NCBI Taxonomy" id="38727"/>
    <lineage>
        <taxon>Eukaryota</taxon>
        <taxon>Viridiplantae</taxon>
        <taxon>Streptophyta</taxon>
        <taxon>Embryophyta</taxon>
        <taxon>Tracheophyta</taxon>
        <taxon>Spermatophyta</taxon>
        <taxon>Magnoliopsida</taxon>
        <taxon>Liliopsida</taxon>
        <taxon>Poales</taxon>
        <taxon>Poaceae</taxon>
        <taxon>PACMAD clade</taxon>
        <taxon>Panicoideae</taxon>
        <taxon>Panicodae</taxon>
        <taxon>Paniceae</taxon>
        <taxon>Panicinae</taxon>
        <taxon>Panicum</taxon>
        <taxon>Panicum sect. Hiantes</taxon>
    </lineage>
</organism>
<feature type="compositionally biased region" description="Basic residues" evidence="1">
    <location>
        <begin position="83"/>
        <end position="92"/>
    </location>
</feature>
<dbReference type="AlphaFoldDB" id="A0A8T0W9T3"/>
<protein>
    <submittedName>
        <fullName evidence="2">Uncharacterized protein</fullName>
    </submittedName>
</protein>
<gene>
    <name evidence="2" type="ORF">PVAP13_2KG243358</name>
</gene>
<evidence type="ECO:0000313" key="3">
    <source>
        <dbReference type="Proteomes" id="UP000823388"/>
    </source>
</evidence>
<accession>A0A8T0W9T3</accession>